<keyword evidence="4" id="KW-1185">Reference proteome</keyword>
<evidence type="ECO:0000313" key="4">
    <source>
        <dbReference type="Proteomes" id="UP001500307"/>
    </source>
</evidence>
<dbReference type="RefSeq" id="WP_346116249.1">
    <property type="nucleotide sequence ID" value="NZ_BAABGU010000002.1"/>
</dbReference>
<proteinExistence type="predicted"/>
<evidence type="ECO:0000256" key="1">
    <source>
        <dbReference type="SAM" id="MobiDB-lite"/>
    </source>
</evidence>
<reference evidence="4" key="1">
    <citation type="journal article" date="2019" name="Int. J. Syst. Evol. Microbiol.">
        <title>The Global Catalogue of Microorganisms (GCM) 10K type strain sequencing project: providing services to taxonomists for standard genome sequencing and annotation.</title>
        <authorList>
            <consortium name="The Broad Institute Genomics Platform"/>
            <consortium name="The Broad Institute Genome Sequencing Center for Infectious Disease"/>
            <person name="Wu L."/>
            <person name="Ma J."/>
        </authorList>
    </citation>
    <scope>NUCLEOTIDE SEQUENCE [LARGE SCALE GENOMIC DNA]</scope>
    <source>
        <strain evidence="4">JCM 3175</strain>
    </source>
</reference>
<keyword evidence="2" id="KW-0472">Membrane</keyword>
<evidence type="ECO:0000313" key="3">
    <source>
        <dbReference type="EMBL" id="GAA4563487.1"/>
    </source>
</evidence>
<protein>
    <recommendedName>
        <fullName evidence="5">Helix-hairpin-helix domain-containing protein</fullName>
    </recommendedName>
</protein>
<dbReference type="Proteomes" id="UP001500307">
    <property type="component" value="Unassembled WGS sequence"/>
</dbReference>
<gene>
    <name evidence="3" type="ORF">GCM10023176_07550</name>
</gene>
<evidence type="ECO:0000256" key="2">
    <source>
        <dbReference type="SAM" id="Phobius"/>
    </source>
</evidence>
<feature type="region of interest" description="Disordered" evidence="1">
    <location>
        <begin position="135"/>
        <end position="160"/>
    </location>
</feature>
<dbReference type="EMBL" id="BAABGU010000002">
    <property type="protein sequence ID" value="GAA4563487.1"/>
    <property type="molecule type" value="Genomic_DNA"/>
</dbReference>
<keyword evidence="2" id="KW-1133">Transmembrane helix</keyword>
<organism evidence="3 4">
    <name type="scientific">Micromonospora coerulea</name>
    <dbReference type="NCBI Taxonomy" id="47856"/>
    <lineage>
        <taxon>Bacteria</taxon>
        <taxon>Bacillati</taxon>
        <taxon>Actinomycetota</taxon>
        <taxon>Actinomycetes</taxon>
        <taxon>Micromonosporales</taxon>
        <taxon>Micromonosporaceae</taxon>
        <taxon>Micromonospora</taxon>
    </lineage>
</organism>
<feature type="transmembrane region" description="Helical" evidence="2">
    <location>
        <begin position="6"/>
        <end position="25"/>
    </location>
</feature>
<sequence>MPSTFGQWLILILALLVGLAGGWVLRDRQAAASPTAPIVEGDPVAGAADTGVPATATVDHERPAAVVDDVPPPAAVTEEPAQAEYDAPPAAATLAANATTLPVADTDTTHDDATEPVPVDTAPAAVDAAPVAVEPTGPAVTGDAEPAPVAEAEPAADDEPVARPATVVADAEQPTPEAEQVAAPAVVPAPRAAVEDEVTTIAVEPEPVAAPAVVATNGATPVAAVDDFRRIQGIGPKLAAALQTAGIHTYRQLGELDEAALRETIRAAGLRAASSLATWPQQARVLAGAPAEADRVLPAGASEDA</sequence>
<comment type="caution">
    <text evidence="3">The sequence shown here is derived from an EMBL/GenBank/DDBJ whole genome shotgun (WGS) entry which is preliminary data.</text>
</comment>
<dbReference type="Gene3D" id="1.10.150.20">
    <property type="entry name" value="5' to 3' exonuclease, C-terminal subdomain"/>
    <property type="match status" value="1"/>
</dbReference>
<accession>A0ABP8S6Y5</accession>
<evidence type="ECO:0008006" key="5">
    <source>
        <dbReference type="Google" id="ProtNLM"/>
    </source>
</evidence>
<name>A0ABP8S6Y5_9ACTN</name>
<feature type="compositionally biased region" description="Low complexity" evidence="1">
    <location>
        <begin position="143"/>
        <end position="153"/>
    </location>
</feature>
<keyword evidence="2" id="KW-0812">Transmembrane</keyword>